<evidence type="ECO:0000256" key="1">
    <source>
        <dbReference type="SAM" id="Phobius"/>
    </source>
</evidence>
<dbReference type="Pfam" id="PF13786">
    <property type="entry name" value="DUF4179"/>
    <property type="match status" value="1"/>
</dbReference>
<evidence type="ECO:0000259" key="2">
    <source>
        <dbReference type="Pfam" id="PF13786"/>
    </source>
</evidence>
<dbReference type="RefSeq" id="WP_062410219.1">
    <property type="nucleotide sequence ID" value="NZ_CP013652.1"/>
</dbReference>
<proteinExistence type="predicted"/>
<keyword evidence="1" id="KW-0472">Membrane</keyword>
<gene>
    <name evidence="3" type="ORF">IJ22_43320</name>
</gene>
<keyword evidence="1" id="KW-0812">Transmembrane</keyword>
<name>A0A0U2WH15_9BACL</name>
<keyword evidence="4" id="KW-1185">Reference proteome</keyword>
<dbReference type="OrthoDB" id="2651437at2"/>
<dbReference type="STRING" id="162209.IJ22_43320"/>
<evidence type="ECO:0000313" key="4">
    <source>
        <dbReference type="Proteomes" id="UP000061660"/>
    </source>
</evidence>
<dbReference type="InterPro" id="IPR025436">
    <property type="entry name" value="DUF4179"/>
</dbReference>
<keyword evidence="1" id="KW-1133">Transmembrane helix</keyword>
<feature type="domain" description="DUF4179" evidence="2">
    <location>
        <begin position="60"/>
        <end position="146"/>
    </location>
</feature>
<dbReference type="Proteomes" id="UP000061660">
    <property type="component" value="Chromosome"/>
</dbReference>
<evidence type="ECO:0000313" key="3">
    <source>
        <dbReference type="EMBL" id="ALS24618.1"/>
    </source>
</evidence>
<sequence>MKNELQFKSELQQSLSKVAVPNSLYRFAKEVSDIYERERETSVIKSRPNGRHKLNLFSILSKSAAAIAILTGTFSVGVSMSPAFAAYMKEVPGFDIAVDWLNHLRGQDGVQVAIENGYTPIEAKTAQFGGTTVTISDIYLTDEELLFKAFIRTNEYDVRDGRSNVHIEVAPINLRGGGSTTGTTIAETTDESKGPVLQVSYKFQLPENAAREFLAKEKELQFEVRKLILNREIKRADIEQMGMIAVPVDQNKLLHNKVYEPNQSLPIAVFDPDLKEFILEKLTIQPTTMNAILYDKNGLTLDFPREEGMAPYLKDEKGNVYKYDPSGPALMLEDGKQQLPFSSSIFFEKDTAALQLHIGTVSVTEKDPSGTFELSKNDTFPKTVQFKKRLIVIEGAEFKNGYIHLKIKKEYPDQKILDGVRFYIPDYYAKMEKNKEIGINLDALSEEFKIEGWERAESSDIGLPYLDLYIPAPMLDSYTISLQRVNAKVAVNQDYLIKLK</sequence>
<dbReference type="PATRIC" id="fig|162209.4.peg.4573"/>
<dbReference type="AlphaFoldDB" id="A0A0U2WH15"/>
<protein>
    <recommendedName>
        <fullName evidence="2">DUF4179 domain-containing protein</fullName>
    </recommendedName>
</protein>
<accession>A0A0U2WH15</accession>
<reference evidence="3 4" key="2">
    <citation type="journal article" date="2016" name="Genome Announc.">
        <title>Complete Genome Sequences of Two Interactive Moderate Thermophiles, Paenibacillus napthalenovorans 32O-Y and Paenibacillus sp. 32O-W.</title>
        <authorList>
            <person name="Butler R.R.III."/>
            <person name="Wang J."/>
            <person name="Stark B.C."/>
            <person name="Pombert J.F."/>
        </authorList>
    </citation>
    <scope>NUCLEOTIDE SEQUENCE [LARGE SCALE GENOMIC DNA]</scope>
    <source>
        <strain evidence="3 4">32O-Y</strain>
    </source>
</reference>
<organism evidence="3 4">
    <name type="scientific">Paenibacillus naphthalenovorans</name>
    <dbReference type="NCBI Taxonomy" id="162209"/>
    <lineage>
        <taxon>Bacteria</taxon>
        <taxon>Bacillati</taxon>
        <taxon>Bacillota</taxon>
        <taxon>Bacilli</taxon>
        <taxon>Bacillales</taxon>
        <taxon>Paenibacillaceae</taxon>
        <taxon>Paenibacillus</taxon>
    </lineage>
</organism>
<reference evidence="4" key="1">
    <citation type="submission" date="2015-12" db="EMBL/GenBank/DDBJ databases">
        <title>Complete genome sequences of two moderately thermophilic Paenibacillus species.</title>
        <authorList>
            <person name="Butler R.III."/>
            <person name="Wang J."/>
            <person name="Stark B.C."/>
            <person name="Pombert J.-F."/>
        </authorList>
    </citation>
    <scope>NUCLEOTIDE SEQUENCE [LARGE SCALE GENOMIC DNA]</scope>
    <source>
        <strain evidence="4">32O-Y</strain>
    </source>
</reference>
<feature type="transmembrane region" description="Helical" evidence="1">
    <location>
        <begin position="54"/>
        <end position="78"/>
    </location>
</feature>
<dbReference type="EMBL" id="CP013652">
    <property type="protein sequence ID" value="ALS24618.1"/>
    <property type="molecule type" value="Genomic_DNA"/>
</dbReference>
<dbReference type="KEGG" id="pnp:IJ22_43320"/>